<organism evidence="1 2">
    <name type="scientific">Kitasatospora phosalacinea</name>
    <dbReference type="NCBI Taxonomy" id="2065"/>
    <lineage>
        <taxon>Bacteria</taxon>
        <taxon>Bacillati</taxon>
        <taxon>Actinomycetota</taxon>
        <taxon>Actinomycetes</taxon>
        <taxon>Kitasatosporales</taxon>
        <taxon>Streptomycetaceae</taxon>
        <taxon>Kitasatospora</taxon>
    </lineage>
</organism>
<sequence length="615" mass="62634">MRVKLRPGTHFAPVRQGVYVTKGGESFVLAGPPVLYTVLDSRLAELTDGTDVDALVAAFGDESARPVLDRVLRALLDRDVLLDLDALTTPAPDPATAARHAETLAHLEAHSPDPYRDFARLRAAKVHVLGGGPAAETAARSLRRHGVTDTSVSATVSADGDGDGTGGSGAVTAVTADWTVLVTDHEHPSDPPATLPPGTRVVTVHAGPRVAVVAEPDATTDPAALEAAVRRAEAWTTDDPEAPAPRPLSAVLAGALAARAVLAALTGIDPAPRKATVIHGHQLRTARIPLPVGPAETTAEATADAVAGGGADVASAGAGVPAAFAGAAGDGVPAGSGGRGADVASAGAGLPAVFAGVLTADGELPGAQDLLAAWAPLTARWTGPVRLGRDLDLDQMPFALETVDLLTGPTPVRVVGWGADRAAAGVAALLAAARRMAGPDGAAGATEERWLLDGALRQLGSELLLARPGEPLGWDGLGSTEGRTLLGLLESWFGRTVELSHRRCPVLDWSLVTVTEQDGTVAATEWGDTPAAAARAALATAVARAQADPEVRALFAERPVGTGTLENCPAAAVRSALDRLRTDPAARGRTLRARRLSHDPVAGPLPLHCGPVRLA</sequence>
<proteinExistence type="predicted"/>
<protein>
    <recommendedName>
        <fullName evidence="3">YcaO domain-containing protein</fullName>
    </recommendedName>
</protein>
<gene>
    <name evidence="1" type="ORF">ACFW6T_06520</name>
</gene>
<evidence type="ECO:0008006" key="3">
    <source>
        <dbReference type="Google" id="ProtNLM"/>
    </source>
</evidence>
<name>A0ABW6GFW2_9ACTN</name>
<dbReference type="EMBL" id="JBHYPX010000008">
    <property type="protein sequence ID" value="MFE1351631.1"/>
    <property type="molecule type" value="Genomic_DNA"/>
</dbReference>
<comment type="caution">
    <text evidence="1">The sequence shown here is derived from an EMBL/GenBank/DDBJ whole genome shotgun (WGS) entry which is preliminary data.</text>
</comment>
<dbReference type="Proteomes" id="UP001599542">
    <property type="component" value="Unassembled WGS sequence"/>
</dbReference>
<evidence type="ECO:0000313" key="2">
    <source>
        <dbReference type="Proteomes" id="UP001599542"/>
    </source>
</evidence>
<accession>A0ABW6GFW2</accession>
<keyword evidence="2" id="KW-1185">Reference proteome</keyword>
<evidence type="ECO:0000313" key="1">
    <source>
        <dbReference type="EMBL" id="MFE1351631.1"/>
    </source>
</evidence>
<reference evidence="1 2" key="1">
    <citation type="submission" date="2024-09" db="EMBL/GenBank/DDBJ databases">
        <title>The Natural Products Discovery Center: Release of the First 8490 Sequenced Strains for Exploring Actinobacteria Biosynthetic Diversity.</title>
        <authorList>
            <person name="Kalkreuter E."/>
            <person name="Kautsar S.A."/>
            <person name="Yang D."/>
            <person name="Bader C.D."/>
            <person name="Teijaro C.N."/>
            <person name="Fluegel L."/>
            <person name="Davis C.M."/>
            <person name="Simpson J.R."/>
            <person name="Lauterbach L."/>
            <person name="Steele A.D."/>
            <person name="Gui C."/>
            <person name="Meng S."/>
            <person name="Li G."/>
            <person name="Viehrig K."/>
            <person name="Ye F."/>
            <person name="Su P."/>
            <person name="Kiefer A.F."/>
            <person name="Nichols A."/>
            <person name="Cepeda A.J."/>
            <person name="Yan W."/>
            <person name="Fan B."/>
            <person name="Jiang Y."/>
            <person name="Adhikari A."/>
            <person name="Zheng C.-J."/>
            <person name="Schuster L."/>
            <person name="Cowan T.M."/>
            <person name="Smanski M.J."/>
            <person name="Chevrette M.G."/>
            <person name="De Carvalho L.P.S."/>
            <person name="Shen B."/>
        </authorList>
    </citation>
    <scope>NUCLEOTIDE SEQUENCE [LARGE SCALE GENOMIC DNA]</scope>
    <source>
        <strain evidence="1 2">NPDC058753</strain>
    </source>
</reference>
<dbReference type="RefSeq" id="WP_380330275.1">
    <property type="nucleotide sequence ID" value="NZ_JBHYPW010000066.1"/>
</dbReference>